<keyword evidence="3" id="KW-0804">Transcription</keyword>
<dbReference type="PANTHER" id="PTHR24567:SF75">
    <property type="entry name" value="FUMARATE AND NITRATE REDUCTION REGULATORY PROTEIN"/>
    <property type="match status" value="1"/>
</dbReference>
<dbReference type="AlphaFoldDB" id="A0A446CAS1"/>
<dbReference type="Proteomes" id="UP000289184">
    <property type="component" value="Unassembled WGS sequence"/>
</dbReference>
<dbReference type="InterPro" id="IPR000595">
    <property type="entry name" value="cNMP-bd_dom"/>
</dbReference>
<dbReference type="GO" id="GO:0003677">
    <property type="term" value="F:DNA binding"/>
    <property type="evidence" value="ECO:0007669"/>
    <property type="project" value="UniProtKB-KW"/>
</dbReference>
<keyword evidence="7" id="KW-1185">Reference proteome</keyword>
<dbReference type="SMART" id="SM00100">
    <property type="entry name" value="cNMP"/>
    <property type="match status" value="1"/>
</dbReference>
<dbReference type="GO" id="GO:0005829">
    <property type="term" value="C:cytosol"/>
    <property type="evidence" value="ECO:0007669"/>
    <property type="project" value="TreeGrafter"/>
</dbReference>
<evidence type="ECO:0000256" key="1">
    <source>
        <dbReference type="ARBA" id="ARBA00023015"/>
    </source>
</evidence>
<dbReference type="Pfam" id="PF00027">
    <property type="entry name" value="cNMP_binding"/>
    <property type="match status" value="1"/>
</dbReference>
<accession>A0A446CAS1</accession>
<gene>
    <name evidence="6" type="primary">fnr_2</name>
    <name evidence="6" type="ORF">AGI3411_01891</name>
</gene>
<evidence type="ECO:0000256" key="2">
    <source>
        <dbReference type="ARBA" id="ARBA00023125"/>
    </source>
</evidence>
<name>A0A446CAS1_9BURK</name>
<evidence type="ECO:0000313" key="6">
    <source>
        <dbReference type="EMBL" id="SSW65009.1"/>
    </source>
</evidence>
<dbReference type="InterPro" id="IPR014710">
    <property type="entry name" value="RmlC-like_jellyroll"/>
</dbReference>
<protein>
    <submittedName>
        <fullName evidence="6">Fumarate and nitrate reduction regulatory protein</fullName>
    </submittedName>
</protein>
<dbReference type="FunFam" id="1.10.10.10:FF:000028">
    <property type="entry name" value="Fumarate/nitrate reduction transcriptional regulator Fnr"/>
    <property type="match status" value="1"/>
</dbReference>
<dbReference type="InterPro" id="IPR036390">
    <property type="entry name" value="WH_DNA-bd_sf"/>
</dbReference>
<dbReference type="PANTHER" id="PTHR24567">
    <property type="entry name" value="CRP FAMILY TRANSCRIPTIONAL REGULATORY PROTEIN"/>
    <property type="match status" value="1"/>
</dbReference>
<evidence type="ECO:0000259" key="4">
    <source>
        <dbReference type="PROSITE" id="PS50042"/>
    </source>
</evidence>
<dbReference type="SUPFAM" id="SSF51206">
    <property type="entry name" value="cAMP-binding domain-like"/>
    <property type="match status" value="1"/>
</dbReference>
<proteinExistence type="predicted"/>
<dbReference type="SUPFAM" id="SSF46785">
    <property type="entry name" value="Winged helix' DNA-binding domain"/>
    <property type="match status" value="1"/>
</dbReference>
<dbReference type="InterPro" id="IPR018490">
    <property type="entry name" value="cNMP-bd_dom_sf"/>
</dbReference>
<dbReference type="InterPro" id="IPR012318">
    <property type="entry name" value="HTH_CRP"/>
</dbReference>
<evidence type="ECO:0000313" key="7">
    <source>
        <dbReference type="Proteomes" id="UP000289184"/>
    </source>
</evidence>
<dbReference type="EMBL" id="UFQB01000006">
    <property type="protein sequence ID" value="SSW65009.1"/>
    <property type="molecule type" value="Genomic_DNA"/>
</dbReference>
<feature type="domain" description="Cyclic nucleotide-binding" evidence="4">
    <location>
        <begin position="54"/>
        <end position="103"/>
    </location>
</feature>
<reference evidence="6 7" key="1">
    <citation type="submission" date="2018-07" db="EMBL/GenBank/DDBJ databases">
        <authorList>
            <person name="Peeters C."/>
        </authorList>
    </citation>
    <scope>NUCLEOTIDE SEQUENCE [LARGE SCALE GENOMIC DNA]</scope>
    <source>
        <strain evidence="6 7">LMG 3411</strain>
    </source>
</reference>
<dbReference type="CDD" id="cd00038">
    <property type="entry name" value="CAP_ED"/>
    <property type="match status" value="1"/>
</dbReference>
<dbReference type="PROSITE" id="PS50042">
    <property type="entry name" value="CNMP_BINDING_3"/>
    <property type="match status" value="1"/>
</dbReference>
<keyword evidence="1" id="KW-0805">Transcription regulation</keyword>
<evidence type="ECO:0000256" key="3">
    <source>
        <dbReference type="ARBA" id="ARBA00023163"/>
    </source>
</evidence>
<dbReference type="GO" id="GO:0003700">
    <property type="term" value="F:DNA-binding transcription factor activity"/>
    <property type="evidence" value="ECO:0007669"/>
    <property type="project" value="TreeGrafter"/>
</dbReference>
<dbReference type="PROSITE" id="PS51063">
    <property type="entry name" value="HTH_CRP_2"/>
    <property type="match status" value="1"/>
</dbReference>
<dbReference type="Pfam" id="PF13545">
    <property type="entry name" value="HTH_Crp_2"/>
    <property type="match status" value="1"/>
</dbReference>
<dbReference type="RefSeq" id="WP_244240304.1">
    <property type="nucleotide sequence ID" value="NZ_UFQB01000006.1"/>
</dbReference>
<dbReference type="SMART" id="SM00419">
    <property type="entry name" value="HTH_CRP"/>
    <property type="match status" value="1"/>
</dbReference>
<feature type="domain" description="HTH crp-type" evidence="5">
    <location>
        <begin position="163"/>
        <end position="236"/>
    </location>
</feature>
<organism evidence="6 7">
    <name type="scientific">Achromobacter agilis</name>
    <dbReference type="NCBI Taxonomy" id="1353888"/>
    <lineage>
        <taxon>Bacteria</taxon>
        <taxon>Pseudomonadati</taxon>
        <taxon>Pseudomonadota</taxon>
        <taxon>Betaproteobacteria</taxon>
        <taxon>Burkholderiales</taxon>
        <taxon>Alcaligenaceae</taxon>
        <taxon>Achromobacter</taxon>
    </lineage>
</organism>
<keyword evidence="2" id="KW-0238">DNA-binding</keyword>
<sequence>MDTLSPSSANRLALRAETMGDCEVCPLARICHADRDAGLAPAATPHARRLVHQGESIYRAGDPLQNLYWLRSGSVKIRATNPSGLEQITAFPVAGAVLGLDAIETGTHTSDAIALEDSLVCILPFCELMGNCRQNFIAAQQFNRLISHDINEGRELLMALGCMTTEERVAHFLIGISERMVANGYSPREFILKMTRQDIANHLGMKVETVCRVFARMQDAALVSVRRRQLEIRNIEALRKISCG</sequence>
<dbReference type="InterPro" id="IPR050397">
    <property type="entry name" value="Env_Response_Regulators"/>
</dbReference>
<dbReference type="Gene3D" id="2.60.120.10">
    <property type="entry name" value="Jelly Rolls"/>
    <property type="match status" value="1"/>
</dbReference>
<dbReference type="PRINTS" id="PR00034">
    <property type="entry name" value="HTHCRP"/>
</dbReference>
<dbReference type="Gene3D" id="1.10.10.10">
    <property type="entry name" value="Winged helix-like DNA-binding domain superfamily/Winged helix DNA-binding domain"/>
    <property type="match status" value="1"/>
</dbReference>
<dbReference type="InterPro" id="IPR036388">
    <property type="entry name" value="WH-like_DNA-bd_sf"/>
</dbReference>
<evidence type="ECO:0000259" key="5">
    <source>
        <dbReference type="PROSITE" id="PS51063"/>
    </source>
</evidence>
<dbReference type="CDD" id="cd00092">
    <property type="entry name" value="HTH_CRP"/>
    <property type="match status" value="1"/>
</dbReference>